<dbReference type="RefSeq" id="WP_261522404.1">
    <property type="nucleotide sequence ID" value="NZ_JAODNW010000026.1"/>
</dbReference>
<sequence length="110" mass="12699">MPNGRTIRRGHTTAAGHRQQESHTAIKLLERQRLKIARKICGEKARTYGDVRCRNPRCRPPTDNQDTEFEVRQRATMRRKHDQEYSILNSLGGKATTKETCDDLSFGHHT</sequence>
<feature type="region of interest" description="Disordered" evidence="1">
    <location>
        <begin position="1"/>
        <end position="24"/>
    </location>
</feature>
<protein>
    <submittedName>
        <fullName evidence="2">Uncharacterized protein</fullName>
    </submittedName>
</protein>
<comment type="caution">
    <text evidence="2">The sequence shown here is derived from an EMBL/GenBank/DDBJ whole genome shotgun (WGS) entry which is preliminary data.</text>
</comment>
<dbReference type="Proteomes" id="UP001589755">
    <property type="component" value="Unassembled WGS sequence"/>
</dbReference>
<feature type="compositionally biased region" description="Basic residues" evidence="1">
    <location>
        <begin position="1"/>
        <end position="11"/>
    </location>
</feature>
<dbReference type="EMBL" id="JBHLXD010000027">
    <property type="protein sequence ID" value="MFC0209708.1"/>
    <property type="molecule type" value="Genomic_DNA"/>
</dbReference>
<name>A0ABV6DAM2_9HYPH</name>
<organism evidence="2 3">
    <name type="scientific">Chelativorans intermedius</name>
    <dbReference type="NCBI Taxonomy" id="515947"/>
    <lineage>
        <taxon>Bacteria</taxon>
        <taxon>Pseudomonadati</taxon>
        <taxon>Pseudomonadota</taxon>
        <taxon>Alphaproteobacteria</taxon>
        <taxon>Hyphomicrobiales</taxon>
        <taxon>Phyllobacteriaceae</taxon>
        <taxon>Chelativorans</taxon>
    </lineage>
</organism>
<accession>A0ABV6DAM2</accession>
<keyword evidence="3" id="KW-1185">Reference proteome</keyword>
<evidence type="ECO:0000256" key="1">
    <source>
        <dbReference type="SAM" id="MobiDB-lite"/>
    </source>
</evidence>
<evidence type="ECO:0000313" key="3">
    <source>
        <dbReference type="Proteomes" id="UP001589755"/>
    </source>
</evidence>
<evidence type="ECO:0000313" key="2">
    <source>
        <dbReference type="EMBL" id="MFC0209708.1"/>
    </source>
</evidence>
<gene>
    <name evidence="2" type="ORF">ACFFJ2_14980</name>
</gene>
<proteinExistence type="predicted"/>
<reference evidence="2 3" key="1">
    <citation type="submission" date="2024-09" db="EMBL/GenBank/DDBJ databases">
        <authorList>
            <person name="Sun Q."/>
            <person name="Mori K."/>
        </authorList>
    </citation>
    <scope>NUCLEOTIDE SEQUENCE [LARGE SCALE GENOMIC DNA]</scope>
    <source>
        <strain evidence="2 3">CCM 8543</strain>
    </source>
</reference>